<evidence type="ECO:0008006" key="4">
    <source>
        <dbReference type="Google" id="ProtNLM"/>
    </source>
</evidence>
<accession>A0A7W0CFI6</accession>
<dbReference type="EMBL" id="JACDUR010000001">
    <property type="protein sequence ID" value="MBA2890069.1"/>
    <property type="molecule type" value="Genomic_DNA"/>
</dbReference>
<name>A0A7W0CFI6_9ACTN</name>
<reference evidence="2 3" key="1">
    <citation type="submission" date="2020-07" db="EMBL/GenBank/DDBJ databases">
        <title>Genomic Encyclopedia of Type Strains, Phase IV (KMG-IV): sequencing the most valuable type-strain genomes for metagenomic binning, comparative biology and taxonomic classification.</title>
        <authorList>
            <person name="Goeker M."/>
        </authorList>
    </citation>
    <scope>NUCLEOTIDE SEQUENCE [LARGE SCALE GENOMIC DNA]</scope>
    <source>
        <strain evidence="2 3">DSM 45533</strain>
    </source>
</reference>
<dbReference type="RefSeq" id="WP_181608795.1">
    <property type="nucleotide sequence ID" value="NZ_BAABAM010000001.1"/>
</dbReference>
<dbReference type="Proteomes" id="UP000530928">
    <property type="component" value="Unassembled WGS sequence"/>
</dbReference>
<feature type="chain" id="PRO_5038621034" description="Peptidase inhibitor family I36" evidence="1">
    <location>
        <begin position="27"/>
        <end position="134"/>
    </location>
</feature>
<feature type="signal peptide" evidence="1">
    <location>
        <begin position="1"/>
        <end position="26"/>
    </location>
</feature>
<evidence type="ECO:0000256" key="1">
    <source>
        <dbReference type="SAM" id="SignalP"/>
    </source>
</evidence>
<keyword evidence="3" id="KW-1185">Reference proteome</keyword>
<protein>
    <recommendedName>
        <fullName evidence="4">Peptidase inhibitor family I36</fullName>
    </recommendedName>
</protein>
<gene>
    <name evidence="2" type="ORF">HNR30_001404</name>
</gene>
<evidence type="ECO:0000313" key="3">
    <source>
        <dbReference type="Proteomes" id="UP000530928"/>
    </source>
</evidence>
<comment type="caution">
    <text evidence="2">The sequence shown here is derived from an EMBL/GenBank/DDBJ whole genome shotgun (WGS) entry which is preliminary data.</text>
</comment>
<evidence type="ECO:0000313" key="2">
    <source>
        <dbReference type="EMBL" id="MBA2890069.1"/>
    </source>
</evidence>
<keyword evidence="1" id="KW-0732">Signal</keyword>
<sequence length="134" mass="14218">MKRMLISTSVAITAAAVALFSTSLPAAAKASSWNECGYRNVCTYYSANGGGRPARKSEGNLGRHSGVRSIFNNGSPGGWDHIKLTYEYRAGGEVHRAVRCIHQGEKKNIVVPGGGPVEVISAIWVSPWTAPCNG</sequence>
<proteinExistence type="predicted"/>
<organism evidence="2 3">
    <name type="scientific">Nonomuraea soli</name>
    <dbReference type="NCBI Taxonomy" id="1032476"/>
    <lineage>
        <taxon>Bacteria</taxon>
        <taxon>Bacillati</taxon>
        <taxon>Actinomycetota</taxon>
        <taxon>Actinomycetes</taxon>
        <taxon>Streptosporangiales</taxon>
        <taxon>Streptosporangiaceae</taxon>
        <taxon>Nonomuraea</taxon>
    </lineage>
</organism>
<dbReference type="AlphaFoldDB" id="A0A7W0CFI6"/>